<dbReference type="SUPFAM" id="SSF46689">
    <property type="entry name" value="Homeodomain-like"/>
    <property type="match status" value="1"/>
</dbReference>
<reference evidence="5" key="1">
    <citation type="submission" date="2017-08" db="EMBL/GenBank/DDBJ databases">
        <title>Draft Genome Sequence of Kocuria varians 80.</title>
        <authorList>
            <person name="Minaev M."/>
            <person name="Kurbakov K.A."/>
            <person name="Solodovnikova G.I."/>
            <person name="Kuznetsova O.A."/>
            <person name="Lisitsyn A.B."/>
        </authorList>
    </citation>
    <scope>NUCLEOTIDE SEQUENCE [LARGE SCALE GENOMIC DNA]</scope>
    <source>
        <strain evidence="5">80</strain>
    </source>
</reference>
<dbReference type="GO" id="GO:0000976">
    <property type="term" value="F:transcription cis-regulatory region binding"/>
    <property type="evidence" value="ECO:0007669"/>
    <property type="project" value="TreeGrafter"/>
</dbReference>
<dbReference type="PROSITE" id="PS50977">
    <property type="entry name" value="HTH_TETR_2"/>
    <property type="match status" value="1"/>
</dbReference>
<organism evidence="4 5">
    <name type="scientific">Kocuria varians</name>
    <name type="common">Micrococcus varians</name>
    <dbReference type="NCBI Taxonomy" id="1272"/>
    <lineage>
        <taxon>Bacteria</taxon>
        <taxon>Bacillati</taxon>
        <taxon>Actinomycetota</taxon>
        <taxon>Actinomycetes</taxon>
        <taxon>Micrococcales</taxon>
        <taxon>Micrococcaceae</taxon>
        <taxon>Kocuria</taxon>
    </lineage>
</organism>
<dbReference type="PANTHER" id="PTHR30055">
    <property type="entry name" value="HTH-TYPE TRANSCRIPTIONAL REGULATOR RUTR"/>
    <property type="match status" value="1"/>
</dbReference>
<sequence>MDRRIERTRTAVVEAAVALAARGVPAMGMTEIATAAGVSRKAVYENFGSRDEVLRSATEWLLRDAVPSVEPPAARETSVWVAVLAPVVAHMTRHRDYYRSVLSGPAGAAARDAVVDHAVTGLRAERARRSEPGAGDVATGVGDAGGPAGGVVAGAQDDGAAAAVRRDRFAVHGLVGMIADALLQRSDADLRGLFCELTEGLPALSPGC</sequence>
<dbReference type="AlphaFoldDB" id="A0A7D7Q297"/>
<dbReference type="Pfam" id="PF00440">
    <property type="entry name" value="TetR_N"/>
    <property type="match status" value="1"/>
</dbReference>
<dbReference type="Gene3D" id="1.10.357.10">
    <property type="entry name" value="Tetracycline Repressor, domain 2"/>
    <property type="match status" value="1"/>
</dbReference>
<dbReference type="InterPro" id="IPR050109">
    <property type="entry name" value="HTH-type_TetR-like_transc_reg"/>
</dbReference>
<dbReference type="KEGG" id="kvr:CIB50_0000365"/>
<name>A0A7D7Q297_KOCVA</name>
<protein>
    <recommendedName>
        <fullName evidence="3">HTH tetR-type domain-containing protein</fullName>
    </recommendedName>
</protein>
<evidence type="ECO:0000256" key="2">
    <source>
        <dbReference type="PROSITE-ProRule" id="PRU00335"/>
    </source>
</evidence>
<feature type="domain" description="HTH tetR-type" evidence="3">
    <location>
        <begin position="6"/>
        <end position="65"/>
    </location>
</feature>
<proteinExistence type="predicted"/>
<keyword evidence="5" id="KW-1185">Reference proteome</keyword>
<dbReference type="RefSeq" id="WP_232300197.1">
    <property type="nucleotide sequence ID" value="NZ_CP059343.1"/>
</dbReference>
<evidence type="ECO:0000313" key="5">
    <source>
        <dbReference type="Proteomes" id="UP000216825"/>
    </source>
</evidence>
<dbReference type="Proteomes" id="UP000216825">
    <property type="component" value="Chromosome"/>
</dbReference>
<evidence type="ECO:0000256" key="1">
    <source>
        <dbReference type="ARBA" id="ARBA00023125"/>
    </source>
</evidence>
<evidence type="ECO:0000313" key="4">
    <source>
        <dbReference type="EMBL" id="QMS55677.1"/>
    </source>
</evidence>
<dbReference type="PANTHER" id="PTHR30055:SF209">
    <property type="entry name" value="POSSIBLE TRANSCRIPTIONAL REGULATORY PROTEIN (PROBABLY TETR-FAMILY)"/>
    <property type="match status" value="1"/>
</dbReference>
<dbReference type="InterPro" id="IPR001647">
    <property type="entry name" value="HTH_TetR"/>
</dbReference>
<evidence type="ECO:0000259" key="3">
    <source>
        <dbReference type="PROSITE" id="PS50977"/>
    </source>
</evidence>
<keyword evidence="1 2" id="KW-0238">DNA-binding</keyword>
<dbReference type="EMBL" id="CP059343">
    <property type="protein sequence ID" value="QMS55677.1"/>
    <property type="molecule type" value="Genomic_DNA"/>
</dbReference>
<reference evidence="4 5" key="2">
    <citation type="submission" date="2020-07" db="EMBL/GenBank/DDBJ databases">
        <title>Genome of starter culture bacteria Kocuria salsicia reveals its technological properties and safety for usage in meat industry.</title>
        <authorList>
            <person name="Michael M."/>
            <person name="Konstantin K."/>
            <person name="Evgenii K."/>
            <person name="Galina S."/>
            <person name="Oksana K."/>
            <person name="Andrei L."/>
        </authorList>
    </citation>
    <scope>NUCLEOTIDE SEQUENCE [LARGE SCALE GENOMIC DNA]</scope>
    <source>
        <strain evidence="4 5">80</strain>
    </source>
</reference>
<gene>
    <name evidence="4" type="ORF">CIB50_0000365</name>
</gene>
<dbReference type="GO" id="GO:0003700">
    <property type="term" value="F:DNA-binding transcription factor activity"/>
    <property type="evidence" value="ECO:0007669"/>
    <property type="project" value="TreeGrafter"/>
</dbReference>
<feature type="DNA-binding region" description="H-T-H motif" evidence="2">
    <location>
        <begin position="28"/>
        <end position="47"/>
    </location>
</feature>
<dbReference type="InterPro" id="IPR009057">
    <property type="entry name" value="Homeodomain-like_sf"/>
</dbReference>
<accession>A0A7D7Q297</accession>